<proteinExistence type="inferred from homology"/>
<comment type="caution">
    <text evidence="6">The sequence shown here is derived from an EMBL/GenBank/DDBJ whole genome shotgun (WGS) entry which is preliminary data.</text>
</comment>
<dbReference type="CDD" id="cd02440">
    <property type="entry name" value="AdoMet_MTases"/>
    <property type="match status" value="1"/>
</dbReference>
<keyword evidence="1 5" id="KW-0489">Methyltransferase</keyword>
<dbReference type="EMBL" id="WNWW01000460">
    <property type="protein sequence ID" value="KAF3424537.1"/>
    <property type="molecule type" value="Genomic_DNA"/>
</dbReference>
<organism evidence="6 7">
    <name type="scientific">Frieseomelitta varia</name>
    <dbReference type="NCBI Taxonomy" id="561572"/>
    <lineage>
        <taxon>Eukaryota</taxon>
        <taxon>Metazoa</taxon>
        <taxon>Ecdysozoa</taxon>
        <taxon>Arthropoda</taxon>
        <taxon>Hexapoda</taxon>
        <taxon>Insecta</taxon>
        <taxon>Pterygota</taxon>
        <taxon>Neoptera</taxon>
        <taxon>Endopterygota</taxon>
        <taxon>Hymenoptera</taxon>
        <taxon>Apocrita</taxon>
        <taxon>Aculeata</taxon>
        <taxon>Apoidea</taxon>
        <taxon>Anthophila</taxon>
        <taxon>Apidae</taxon>
        <taxon>Frieseomelitta</taxon>
    </lineage>
</organism>
<dbReference type="GO" id="GO:0032259">
    <property type="term" value="P:methylation"/>
    <property type="evidence" value="ECO:0007669"/>
    <property type="project" value="UniProtKB-KW"/>
</dbReference>
<dbReference type="GO" id="GO:0031314">
    <property type="term" value="C:extrinsic component of mitochondrial inner membrane"/>
    <property type="evidence" value="ECO:0007669"/>
    <property type="project" value="UniProtKB-UniRule"/>
</dbReference>
<dbReference type="SUPFAM" id="SSF53335">
    <property type="entry name" value="S-adenosyl-L-methionine-dependent methyltransferases"/>
    <property type="match status" value="1"/>
</dbReference>
<protein>
    <recommendedName>
        <fullName evidence="5">Ubiquinone biosynthesis O-methyltransferase, mitochondrial</fullName>
    </recommendedName>
    <alternativeName>
        <fullName evidence="5">3-demethylubiquinol 3-O-methyltransferase</fullName>
        <ecNumber evidence="5">2.1.1.64</ecNumber>
    </alternativeName>
    <alternativeName>
        <fullName evidence="5">3-demethylubiquinone 3-O-methyltransferase</fullName>
        <ecNumber evidence="5">2.1.1.-</ecNumber>
    </alternativeName>
    <alternativeName>
        <fullName evidence="5">Polyprenyldihydroxybenzoate methyltransferase</fullName>
        <ecNumber evidence="5">2.1.1.114</ecNumber>
    </alternativeName>
</protein>
<keyword evidence="5" id="KW-0999">Mitochondrion inner membrane</keyword>
<feature type="binding site" evidence="5">
    <location>
        <position position="176"/>
    </location>
    <ligand>
        <name>Mg(2+)</name>
        <dbReference type="ChEBI" id="CHEBI:18420"/>
    </ligand>
</feature>
<dbReference type="GO" id="GO:0061542">
    <property type="term" value="F:3-demethylubiquinol 3-O-methyltransferase activity"/>
    <property type="evidence" value="ECO:0007669"/>
    <property type="project" value="UniProtKB-UniRule"/>
</dbReference>
<feature type="binding site" evidence="5">
    <location>
        <position position="72"/>
    </location>
    <ligand>
        <name>S-adenosyl-L-methionine</name>
        <dbReference type="ChEBI" id="CHEBI:59789"/>
    </ligand>
</feature>
<comment type="cofactor">
    <cofactor evidence="5">
        <name>Mg(2+)</name>
        <dbReference type="ChEBI" id="CHEBI:18420"/>
    </cofactor>
</comment>
<comment type="catalytic activity">
    <reaction evidence="5">
        <text>a 3,4-dihydroxy-5-(all-trans-polyprenyl)benzoate + S-adenosyl-L-methionine = a 4-hydroxy-3-methoxy-5-(all-trans-polyprenyl)benzoate + S-adenosyl-L-homocysteine + H(+)</text>
        <dbReference type="Rhea" id="RHEA:44452"/>
        <dbReference type="Rhea" id="RHEA-COMP:10930"/>
        <dbReference type="Rhea" id="RHEA-COMP:10931"/>
        <dbReference type="ChEBI" id="CHEBI:15378"/>
        <dbReference type="ChEBI" id="CHEBI:57856"/>
        <dbReference type="ChEBI" id="CHEBI:59789"/>
        <dbReference type="ChEBI" id="CHEBI:64694"/>
        <dbReference type="ChEBI" id="CHEBI:84443"/>
        <dbReference type="EC" id="2.1.1.114"/>
    </reaction>
</comment>
<comment type="subunit">
    <text evidence="5">Component of a multi-subunit COQ enzyme complex.</text>
</comment>
<comment type="pathway">
    <text evidence="5">Cofactor biosynthesis; ubiquinone biosynthesis.</text>
</comment>
<dbReference type="InterPro" id="IPR029063">
    <property type="entry name" value="SAM-dependent_MTases_sf"/>
</dbReference>
<comment type="subcellular location">
    <subcellularLocation>
        <location evidence="5">Mitochondrion inner membrane</location>
        <topology evidence="5">Peripheral membrane protein</topology>
        <orientation evidence="5">Matrix side</orientation>
    </subcellularLocation>
</comment>
<evidence type="ECO:0000313" key="7">
    <source>
        <dbReference type="Proteomes" id="UP000655588"/>
    </source>
</evidence>
<feature type="binding site" evidence="5">
    <location>
        <position position="172"/>
    </location>
    <ligand>
        <name>Mg(2+)</name>
        <dbReference type="ChEBI" id="CHEBI:18420"/>
    </ligand>
</feature>
<comment type="function">
    <text evidence="5">O-methyltransferase required for two non-consecutive steps during ubiquinone biosynthesis. Catalyzes the 2 O-methylation of 3,4-dihydroxy-5-(all-trans-polyprenyl)benzoic acid into 4-hydroxy-3-methoxy-5-(all-trans-polyprenyl)benzoic acid. Also catalyzes the last step of ubiquinone biosynthesis by mediating methylation of 3-demethylubiquinone into ubiquinone. Also able to mediate the methylation of 3-demethylubiquinol into ubiquinol.</text>
</comment>
<feature type="binding site" evidence="5">
    <location>
        <position position="124"/>
    </location>
    <ligand>
        <name>S-adenosyl-L-methionine</name>
        <dbReference type="ChEBI" id="CHEBI:59789"/>
    </ligand>
</feature>
<evidence type="ECO:0000256" key="5">
    <source>
        <dbReference type="HAMAP-Rule" id="MF_03190"/>
    </source>
</evidence>
<dbReference type="HAMAP" id="MF_00472">
    <property type="entry name" value="UbiG"/>
    <property type="match status" value="1"/>
</dbReference>
<keyword evidence="5" id="KW-0479">Metal-binding</keyword>
<accession>A0A833S776</accession>
<dbReference type="NCBIfam" id="TIGR01983">
    <property type="entry name" value="UbiG"/>
    <property type="match status" value="1"/>
</dbReference>
<dbReference type="EC" id="2.1.1.114" evidence="5"/>
<evidence type="ECO:0000256" key="3">
    <source>
        <dbReference type="ARBA" id="ARBA00022688"/>
    </source>
</evidence>
<keyword evidence="2 5" id="KW-0808">Transferase</keyword>
<dbReference type="PANTHER" id="PTHR43464:SF19">
    <property type="entry name" value="UBIQUINONE BIOSYNTHESIS O-METHYLTRANSFERASE, MITOCHONDRIAL"/>
    <property type="match status" value="1"/>
</dbReference>
<comment type="catalytic activity">
    <reaction evidence="5">
        <text>a 3-demethylubiquinone + S-adenosyl-L-methionine = a ubiquinone + S-adenosyl-L-homocysteine</text>
        <dbReference type="Rhea" id="RHEA:81215"/>
        <dbReference type="Rhea" id="RHEA-COMP:9565"/>
        <dbReference type="Rhea" id="RHEA-COMP:19654"/>
        <dbReference type="ChEBI" id="CHEBI:16389"/>
        <dbReference type="ChEBI" id="CHEBI:57856"/>
        <dbReference type="ChEBI" id="CHEBI:59789"/>
        <dbReference type="ChEBI" id="CHEBI:231825"/>
    </reaction>
</comment>
<feature type="binding site" evidence="5">
    <location>
        <position position="175"/>
    </location>
    <ligand>
        <name>Mg(2+)</name>
        <dbReference type="ChEBI" id="CHEBI:18420"/>
    </ligand>
</feature>
<dbReference type="GO" id="GO:0010420">
    <property type="term" value="F:polyprenyldihydroxybenzoate methyltransferase activity"/>
    <property type="evidence" value="ECO:0007669"/>
    <property type="project" value="UniProtKB-UniRule"/>
</dbReference>
<dbReference type="EC" id="2.1.1.64" evidence="5"/>
<evidence type="ECO:0000256" key="2">
    <source>
        <dbReference type="ARBA" id="ARBA00022679"/>
    </source>
</evidence>
<keyword evidence="3 5" id="KW-0831">Ubiquinone biosynthesis</keyword>
<keyword evidence="5" id="KW-0472">Membrane</keyword>
<sequence length="293" mass="32637">MRTIKSLSLRPISTGFTLRNRLSEQIQEITQCDPQKKPTVDPITVEHHSRLSNKWWNVNGELRALHALNSLRVQFVRDGLANVGFKVECPYLPLKGIKILDVGCGGGILSEPLARIGADVTGIDASSELITAAKEHAALDPSLDGKLNYIETVIEDFAPDNKETFNAILASEVIEHVNDKELFLKYCISTVKPGGSIFLTTINKTLSSWLGGIIAAENVLKLIPKGTHDWNKFITPAEMQSLLETCIPSWLQNKINSWNVLQSFKERVVLDNFNSDKLRASRGKEKTFNPFIN</sequence>
<gene>
    <name evidence="5" type="primary">coq3</name>
    <name evidence="6" type="ORF">E2986_02071</name>
</gene>
<dbReference type="Gene3D" id="3.40.50.150">
    <property type="entry name" value="Vaccinia Virus protein VP39"/>
    <property type="match status" value="1"/>
</dbReference>
<evidence type="ECO:0000313" key="6">
    <source>
        <dbReference type="EMBL" id="KAF3424537.1"/>
    </source>
</evidence>
<dbReference type="InterPro" id="IPR010233">
    <property type="entry name" value="UbiG_MeTrfase"/>
</dbReference>
<keyword evidence="5" id="KW-0460">Magnesium</keyword>
<comment type="catalytic activity">
    <reaction evidence="5">
        <text>a 3-demethylubiquinol + S-adenosyl-L-methionine = a ubiquinol + S-adenosyl-L-homocysteine + H(+)</text>
        <dbReference type="Rhea" id="RHEA:44380"/>
        <dbReference type="Rhea" id="RHEA-COMP:9566"/>
        <dbReference type="Rhea" id="RHEA-COMP:10914"/>
        <dbReference type="ChEBI" id="CHEBI:15378"/>
        <dbReference type="ChEBI" id="CHEBI:17976"/>
        <dbReference type="ChEBI" id="CHEBI:57856"/>
        <dbReference type="ChEBI" id="CHEBI:59789"/>
        <dbReference type="ChEBI" id="CHEBI:84422"/>
        <dbReference type="EC" id="2.1.1.64"/>
    </reaction>
</comment>
<dbReference type="GO" id="GO:0046872">
    <property type="term" value="F:metal ion binding"/>
    <property type="evidence" value="ECO:0007669"/>
    <property type="project" value="UniProtKB-KW"/>
</dbReference>
<reference evidence="6" key="1">
    <citation type="submission" date="2019-11" db="EMBL/GenBank/DDBJ databases">
        <title>The nuclear and mitochondrial genomes of Frieseomelitta varia - a highly eusocial stingless bee (Meliponini) with a permanently sterile worker caste.</title>
        <authorList>
            <person name="Freitas F.C.P."/>
            <person name="Lourenco A.P."/>
            <person name="Nunes F.M.F."/>
            <person name="Paschoal A.R."/>
            <person name="Abreu F.C.P."/>
            <person name="Barbin F.O."/>
            <person name="Bataglia L."/>
            <person name="Cardoso-Junior C.A.M."/>
            <person name="Cervoni M.S."/>
            <person name="Silva S.R."/>
            <person name="Dalarmi F."/>
            <person name="Del Lama M.A."/>
            <person name="Depintor T.S."/>
            <person name="Ferreira K.M."/>
            <person name="Goria P.S."/>
            <person name="Jaskot M.C."/>
            <person name="Lago D.C."/>
            <person name="Luna-Lucena D."/>
            <person name="Moda L.M."/>
            <person name="Nascimento L."/>
            <person name="Pedrino M."/>
            <person name="Rabico F.O."/>
            <person name="Sanches F.C."/>
            <person name="Santos D.E."/>
            <person name="Santos C.G."/>
            <person name="Vieira J."/>
            <person name="Lopes T.F."/>
            <person name="Barchuk A.R."/>
            <person name="Hartfelder K."/>
            <person name="Simoes Z.L.P."/>
            <person name="Bitondi M.M.G."/>
            <person name="Pinheiro D.G."/>
        </authorList>
    </citation>
    <scope>NUCLEOTIDE SEQUENCE</scope>
    <source>
        <strain evidence="6">USP_RPSP 00005682</strain>
        <tissue evidence="6">Whole individual</tissue>
    </source>
</reference>
<dbReference type="Pfam" id="PF13489">
    <property type="entry name" value="Methyltransf_23"/>
    <property type="match status" value="1"/>
</dbReference>
<keyword evidence="4 5" id="KW-0949">S-adenosyl-L-methionine</keyword>
<feature type="binding site" evidence="5">
    <location>
        <position position="171"/>
    </location>
    <ligand>
        <name>S-adenosyl-L-methionine</name>
        <dbReference type="ChEBI" id="CHEBI:59789"/>
    </ligand>
</feature>
<dbReference type="PANTHER" id="PTHR43464">
    <property type="entry name" value="METHYLTRANSFERASE"/>
    <property type="match status" value="1"/>
</dbReference>
<evidence type="ECO:0000256" key="1">
    <source>
        <dbReference type="ARBA" id="ARBA00022603"/>
    </source>
</evidence>
<feature type="binding site" evidence="5">
    <location>
        <position position="103"/>
    </location>
    <ligand>
        <name>S-adenosyl-L-methionine</name>
        <dbReference type="ChEBI" id="CHEBI:59789"/>
    </ligand>
</feature>
<dbReference type="UniPathway" id="UPA00232"/>
<evidence type="ECO:0000256" key="4">
    <source>
        <dbReference type="ARBA" id="ARBA00022691"/>
    </source>
</evidence>
<comment type="similarity">
    <text evidence="5">Belongs to the class I-like SAM-binding methyltransferase superfamily. UbiG/COQ3 family.</text>
</comment>
<keyword evidence="7" id="KW-1185">Reference proteome</keyword>
<name>A0A833S776_9HYME</name>
<keyword evidence="5" id="KW-0496">Mitochondrion</keyword>
<dbReference type="AlphaFoldDB" id="A0A833S776"/>
<dbReference type="EC" id="2.1.1.-" evidence="5"/>
<dbReference type="Proteomes" id="UP000655588">
    <property type="component" value="Unassembled WGS sequence"/>
</dbReference>